<comment type="similarity">
    <text evidence="1 3">Belongs to the short-chain dehydrogenases/reductases (SDR) family.</text>
</comment>
<gene>
    <name evidence="5" type="ORF">OH136_09960</name>
</gene>
<evidence type="ECO:0000256" key="1">
    <source>
        <dbReference type="ARBA" id="ARBA00006484"/>
    </source>
</evidence>
<dbReference type="PRINTS" id="PR00080">
    <property type="entry name" value="SDRFAMILY"/>
</dbReference>
<dbReference type="SMART" id="SM00822">
    <property type="entry name" value="PKS_KR"/>
    <property type="match status" value="1"/>
</dbReference>
<keyword evidence="2" id="KW-0560">Oxidoreductase</keyword>
<dbReference type="PANTHER" id="PTHR24320">
    <property type="entry name" value="RETINOL DEHYDROGENASE"/>
    <property type="match status" value="1"/>
</dbReference>
<feature type="domain" description="Ketoreductase" evidence="4">
    <location>
        <begin position="3"/>
        <end position="167"/>
    </location>
</feature>
<dbReference type="InterPro" id="IPR002347">
    <property type="entry name" value="SDR_fam"/>
</dbReference>
<organism evidence="5 6">
    <name type="scientific">Halocynthiibacter halioticoli</name>
    <dbReference type="NCBI Taxonomy" id="2986804"/>
    <lineage>
        <taxon>Bacteria</taxon>
        <taxon>Pseudomonadati</taxon>
        <taxon>Pseudomonadota</taxon>
        <taxon>Alphaproteobacteria</taxon>
        <taxon>Rhodobacterales</taxon>
        <taxon>Paracoccaceae</taxon>
        <taxon>Halocynthiibacter</taxon>
    </lineage>
</organism>
<reference evidence="5" key="1">
    <citation type="submission" date="2022-10" db="EMBL/GenBank/DDBJ databases">
        <authorList>
            <person name="Yue Y."/>
        </authorList>
    </citation>
    <scope>NUCLEOTIDE SEQUENCE</scope>
    <source>
        <strain evidence="5">Z654</strain>
    </source>
</reference>
<protein>
    <submittedName>
        <fullName evidence="5">SDR family NAD(P)-dependent oxidoreductase</fullName>
    </submittedName>
</protein>
<dbReference type="PRINTS" id="PR00081">
    <property type="entry name" value="GDHRDH"/>
</dbReference>
<dbReference type="EMBL" id="JAOYFC010000002">
    <property type="protein sequence ID" value="MCV6824880.1"/>
    <property type="molecule type" value="Genomic_DNA"/>
</dbReference>
<proteinExistence type="inferred from homology"/>
<evidence type="ECO:0000256" key="3">
    <source>
        <dbReference type="RuleBase" id="RU000363"/>
    </source>
</evidence>
<dbReference type="RefSeq" id="WP_263953729.1">
    <property type="nucleotide sequence ID" value="NZ_JAOYFC010000002.1"/>
</dbReference>
<sequence length="254" mass="26382">MTKTILITGSTDGIGLLTSKTLSERGHTLILHGRSADKLASAAQEVGGGVAAYQADLSSLQETAKLAEAVTANHDRIDVLINNAGVYKTPNPILSNGQDVRFVVNTLAPHVLTEALLPIIPSDGRIINLSSAAQAPVDLAALAGGKHLDDMGAYAQSKRGIALWSAQMAAMHPEGPVFIAVNPGSLLASKMVKEGFGVAGNDLQIGADILCRLSLDADFVDASGRYWDNDAGGFGHIDLRQAEGVTKAIASLAH</sequence>
<dbReference type="Pfam" id="PF00106">
    <property type="entry name" value="adh_short"/>
    <property type="match status" value="1"/>
</dbReference>
<dbReference type="Proteomes" id="UP001208041">
    <property type="component" value="Unassembled WGS sequence"/>
</dbReference>
<dbReference type="Gene3D" id="3.40.50.720">
    <property type="entry name" value="NAD(P)-binding Rossmann-like Domain"/>
    <property type="match status" value="1"/>
</dbReference>
<evidence type="ECO:0000259" key="4">
    <source>
        <dbReference type="SMART" id="SM00822"/>
    </source>
</evidence>
<dbReference type="AlphaFoldDB" id="A0AAE3LUM8"/>
<dbReference type="InterPro" id="IPR057326">
    <property type="entry name" value="KR_dom"/>
</dbReference>
<evidence type="ECO:0000313" key="5">
    <source>
        <dbReference type="EMBL" id="MCV6824880.1"/>
    </source>
</evidence>
<comment type="caution">
    <text evidence="5">The sequence shown here is derived from an EMBL/GenBank/DDBJ whole genome shotgun (WGS) entry which is preliminary data.</text>
</comment>
<evidence type="ECO:0000313" key="6">
    <source>
        <dbReference type="Proteomes" id="UP001208041"/>
    </source>
</evidence>
<dbReference type="SUPFAM" id="SSF51735">
    <property type="entry name" value="NAD(P)-binding Rossmann-fold domains"/>
    <property type="match status" value="1"/>
</dbReference>
<name>A0AAE3LUM8_9RHOB</name>
<keyword evidence="6" id="KW-1185">Reference proteome</keyword>
<dbReference type="PROSITE" id="PS00061">
    <property type="entry name" value="ADH_SHORT"/>
    <property type="match status" value="1"/>
</dbReference>
<accession>A0AAE3LUM8</accession>
<dbReference type="GO" id="GO:0016491">
    <property type="term" value="F:oxidoreductase activity"/>
    <property type="evidence" value="ECO:0007669"/>
    <property type="project" value="UniProtKB-KW"/>
</dbReference>
<evidence type="ECO:0000256" key="2">
    <source>
        <dbReference type="ARBA" id="ARBA00023002"/>
    </source>
</evidence>
<dbReference type="PANTHER" id="PTHR24320:SF148">
    <property type="entry name" value="NAD(P)-BINDING ROSSMANN-FOLD SUPERFAMILY PROTEIN"/>
    <property type="match status" value="1"/>
</dbReference>
<dbReference type="InterPro" id="IPR036291">
    <property type="entry name" value="NAD(P)-bd_dom_sf"/>
</dbReference>
<dbReference type="InterPro" id="IPR020904">
    <property type="entry name" value="Sc_DH/Rdtase_CS"/>
</dbReference>